<evidence type="ECO:0000313" key="2">
    <source>
        <dbReference type="EMBL" id="EMQ96658.1"/>
    </source>
</evidence>
<dbReference type="EMBL" id="AOCK01000015">
    <property type="protein sequence ID" value="EMQ96658.1"/>
    <property type="molecule type" value="Genomic_DNA"/>
</dbReference>
<protein>
    <submittedName>
        <fullName evidence="2">Uncharacterized protein</fullName>
    </submittedName>
</protein>
<comment type="caution">
    <text evidence="2">The sequence shown here is derived from an EMBL/GenBank/DDBJ whole genome shotgun (WGS) entry which is preliminary data.</text>
</comment>
<organism evidence="2 3">
    <name type="scientific">Paeniglutamicibacter gangotriensis Lz1y</name>
    <dbReference type="NCBI Taxonomy" id="1276920"/>
    <lineage>
        <taxon>Bacteria</taxon>
        <taxon>Bacillati</taxon>
        <taxon>Actinomycetota</taxon>
        <taxon>Actinomycetes</taxon>
        <taxon>Micrococcales</taxon>
        <taxon>Micrococcaceae</taxon>
        <taxon>Paeniglutamicibacter</taxon>
    </lineage>
</organism>
<gene>
    <name evidence="2" type="ORF">ADIAG_03984</name>
</gene>
<dbReference type="Proteomes" id="UP000012015">
    <property type="component" value="Unassembled WGS sequence"/>
</dbReference>
<feature type="region of interest" description="Disordered" evidence="1">
    <location>
        <begin position="78"/>
        <end position="203"/>
    </location>
</feature>
<dbReference type="AlphaFoldDB" id="M7NDS5"/>
<sequence>MPHRCPGPCPCPVPGPTRGTTLAATCRAHGVPGHRLGAGGAIRASGRGLRRIEPVFARCPRVRPQASRYCAGICGPSVQRAGTGAQGARAPRGSHTVTGDDEGARPDGFGRRRRRGAKPVLPGGSRRHPAGRVQLPQQQTTRRDGRRGRPASPDTPTAHFAAESSTPPRRPLRRSPLGGRARPGRGCQGFSPPGSRNSTPWPAAMADLVRVPAALS</sequence>
<keyword evidence="3" id="KW-1185">Reference proteome</keyword>
<evidence type="ECO:0000313" key="3">
    <source>
        <dbReference type="Proteomes" id="UP000012015"/>
    </source>
</evidence>
<reference evidence="2 3" key="1">
    <citation type="journal article" date="2013" name="Genome Announc.">
        <title>Draft Genome Sequence of Arthrobacter gangotriensis Strain Lz1yT, Isolated from a Penguin Rookery Soil Sample Collected in Antarctica, near the Indian Station Dakshin Gangotri.</title>
        <authorList>
            <person name="Shivaji S."/>
            <person name="Ara S."/>
            <person name="Bandi S."/>
            <person name="Singh A."/>
            <person name="Kumar Pinnaka A."/>
        </authorList>
    </citation>
    <scope>NUCLEOTIDE SEQUENCE [LARGE SCALE GENOMIC DNA]</scope>
    <source>
        <strain evidence="2 3">Lz1y</strain>
    </source>
</reference>
<name>M7NDS5_9MICC</name>
<evidence type="ECO:0000256" key="1">
    <source>
        <dbReference type="SAM" id="MobiDB-lite"/>
    </source>
</evidence>
<accession>M7NDS5</accession>
<proteinExistence type="predicted"/>
<feature type="compositionally biased region" description="Low complexity" evidence="1">
    <location>
        <begin position="80"/>
        <end position="93"/>
    </location>
</feature>